<dbReference type="InterPro" id="IPR003400">
    <property type="entry name" value="ExbD"/>
</dbReference>
<keyword evidence="3" id="KW-1003">Cell membrane</keyword>
<keyword evidence="4 7" id="KW-0812">Transmembrane</keyword>
<dbReference type="RefSeq" id="WP_184255606.1">
    <property type="nucleotide sequence ID" value="NZ_JACHIO010000008.1"/>
</dbReference>
<dbReference type="PANTHER" id="PTHR30558">
    <property type="entry name" value="EXBD MEMBRANE COMPONENT OF PMF-DRIVEN MACROMOLECULE IMPORT SYSTEM"/>
    <property type="match status" value="1"/>
</dbReference>
<evidence type="ECO:0000313" key="9">
    <source>
        <dbReference type="EMBL" id="MBB5064029.1"/>
    </source>
</evidence>
<comment type="similarity">
    <text evidence="2 7">Belongs to the ExbD/TolR family.</text>
</comment>
<keyword evidence="6 8" id="KW-0472">Membrane</keyword>
<keyword evidence="7" id="KW-0653">Protein transport</keyword>
<keyword evidence="7" id="KW-0813">Transport</keyword>
<feature type="transmembrane region" description="Helical" evidence="8">
    <location>
        <begin position="21"/>
        <end position="39"/>
    </location>
</feature>
<keyword evidence="5 8" id="KW-1133">Transmembrane helix</keyword>
<dbReference type="EMBL" id="JACHIO010000008">
    <property type="protein sequence ID" value="MBB5064029.1"/>
    <property type="molecule type" value="Genomic_DNA"/>
</dbReference>
<organism evidence="9 10">
    <name type="scientific">Granulicella mallensis</name>
    <dbReference type="NCBI Taxonomy" id="940614"/>
    <lineage>
        <taxon>Bacteria</taxon>
        <taxon>Pseudomonadati</taxon>
        <taxon>Acidobacteriota</taxon>
        <taxon>Terriglobia</taxon>
        <taxon>Terriglobales</taxon>
        <taxon>Acidobacteriaceae</taxon>
        <taxon>Granulicella</taxon>
    </lineage>
</organism>
<evidence type="ECO:0000256" key="4">
    <source>
        <dbReference type="ARBA" id="ARBA00022692"/>
    </source>
</evidence>
<evidence type="ECO:0000256" key="2">
    <source>
        <dbReference type="ARBA" id="ARBA00005811"/>
    </source>
</evidence>
<comment type="subcellular location">
    <subcellularLocation>
        <location evidence="1">Cell membrane</location>
        <topology evidence="1">Single-pass membrane protein</topology>
    </subcellularLocation>
    <subcellularLocation>
        <location evidence="7">Cell membrane</location>
        <topology evidence="7">Single-pass type II membrane protein</topology>
    </subcellularLocation>
</comment>
<dbReference type="AlphaFoldDB" id="A0A7W7ZPY4"/>
<evidence type="ECO:0000256" key="8">
    <source>
        <dbReference type="SAM" id="Phobius"/>
    </source>
</evidence>
<accession>A0A7W7ZPY4</accession>
<evidence type="ECO:0000256" key="7">
    <source>
        <dbReference type="RuleBase" id="RU003879"/>
    </source>
</evidence>
<evidence type="ECO:0000313" key="10">
    <source>
        <dbReference type="Proteomes" id="UP000584867"/>
    </source>
</evidence>
<evidence type="ECO:0000256" key="5">
    <source>
        <dbReference type="ARBA" id="ARBA00022989"/>
    </source>
</evidence>
<evidence type="ECO:0000256" key="6">
    <source>
        <dbReference type="ARBA" id="ARBA00023136"/>
    </source>
</evidence>
<proteinExistence type="inferred from homology"/>
<gene>
    <name evidence="9" type="ORF">HDF15_002377</name>
</gene>
<name>A0A7W7ZPY4_9BACT</name>
<dbReference type="Pfam" id="PF02472">
    <property type="entry name" value="ExbD"/>
    <property type="match status" value="1"/>
</dbReference>
<protein>
    <submittedName>
        <fullName evidence="9">Biopolymer transport protein ExbD/biopolymer transport protein TolR</fullName>
    </submittedName>
</protein>
<dbReference type="PANTHER" id="PTHR30558:SF7">
    <property type="entry name" value="TOL-PAL SYSTEM PROTEIN TOLR"/>
    <property type="match status" value="1"/>
</dbReference>
<sequence>MAMAKREEGKKVNSNINVTPMVDVMLVLLIIFMVVTPMLNHSVNVDLPRVTASTVMENASKEDAINVSVTRDGKTFLNADQVSISDLGSKVADLLAKKTNPGDDKSVYLHADARANYGKVMDTIDGVRVAGVSQLNLLTDINQTN</sequence>
<evidence type="ECO:0000256" key="1">
    <source>
        <dbReference type="ARBA" id="ARBA00004162"/>
    </source>
</evidence>
<dbReference type="GO" id="GO:0015031">
    <property type="term" value="P:protein transport"/>
    <property type="evidence" value="ECO:0007669"/>
    <property type="project" value="UniProtKB-KW"/>
</dbReference>
<dbReference type="Gene3D" id="3.30.420.270">
    <property type="match status" value="1"/>
</dbReference>
<dbReference type="GO" id="GO:0005886">
    <property type="term" value="C:plasma membrane"/>
    <property type="evidence" value="ECO:0007669"/>
    <property type="project" value="UniProtKB-SubCell"/>
</dbReference>
<evidence type="ECO:0000256" key="3">
    <source>
        <dbReference type="ARBA" id="ARBA00022475"/>
    </source>
</evidence>
<dbReference type="GO" id="GO:0022857">
    <property type="term" value="F:transmembrane transporter activity"/>
    <property type="evidence" value="ECO:0007669"/>
    <property type="project" value="InterPro"/>
</dbReference>
<dbReference type="Proteomes" id="UP000584867">
    <property type="component" value="Unassembled WGS sequence"/>
</dbReference>
<comment type="caution">
    <text evidence="9">The sequence shown here is derived from an EMBL/GenBank/DDBJ whole genome shotgun (WGS) entry which is preliminary data.</text>
</comment>
<reference evidence="9 10" key="1">
    <citation type="submission" date="2020-08" db="EMBL/GenBank/DDBJ databases">
        <title>Genomic Encyclopedia of Type Strains, Phase IV (KMG-V): Genome sequencing to study the core and pangenomes of soil and plant-associated prokaryotes.</title>
        <authorList>
            <person name="Whitman W."/>
        </authorList>
    </citation>
    <scope>NUCLEOTIDE SEQUENCE [LARGE SCALE GENOMIC DNA]</scope>
    <source>
        <strain evidence="9 10">X5P3</strain>
    </source>
</reference>